<evidence type="ECO:0000313" key="1">
    <source>
        <dbReference type="EMBL" id="QHT03033.1"/>
    </source>
</evidence>
<accession>A0A6C0CFF4</accession>
<protein>
    <submittedName>
        <fullName evidence="1">Uncharacterized protein</fullName>
    </submittedName>
</protein>
<reference evidence="1" key="1">
    <citation type="journal article" date="2020" name="Nature">
        <title>Giant virus diversity and host interactions through global metagenomics.</title>
        <authorList>
            <person name="Schulz F."/>
            <person name="Roux S."/>
            <person name="Paez-Espino D."/>
            <person name="Jungbluth S."/>
            <person name="Walsh D.A."/>
            <person name="Denef V.J."/>
            <person name="McMahon K.D."/>
            <person name="Konstantinidis K.T."/>
            <person name="Eloe-Fadrosh E.A."/>
            <person name="Kyrpides N.C."/>
            <person name="Woyke T."/>
        </authorList>
    </citation>
    <scope>NUCLEOTIDE SEQUENCE</scope>
    <source>
        <strain evidence="1">GVMAG-M-3300020727-4</strain>
    </source>
</reference>
<organism evidence="1">
    <name type="scientific">viral metagenome</name>
    <dbReference type="NCBI Taxonomy" id="1070528"/>
    <lineage>
        <taxon>unclassified sequences</taxon>
        <taxon>metagenomes</taxon>
        <taxon>organismal metagenomes</taxon>
    </lineage>
</organism>
<dbReference type="EMBL" id="MN739404">
    <property type="protein sequence ID" value="QHT03033.1"/>
    <property type="molecule type" value="Genomic_DNA"/>
</dbReference>
<dbReference type="AlphaFoldDB" id="A0A6C0CFF4"/>
<sequence length="402" mass="48216">MTDYSRKLVLYANGSIDSKQDIKIKKDDLGQIIAKKYDDSFKLNIYSIRFLLYTYLNQLFDKKNLLKSQNSQLFIWDNITISNTVSIKFKQNIYLIFECINSDGIKLLLFILNDNSDSDGEIDEISNKFFYHNCLKITDTEKLLDKDDTYGKLLIKHLEFLKSSKKIYIQEDDLDHKKKEDDSDDSEEDHERRNEYDKLIIEKINKNKNKIDITIIKRDYSEYNIDKKIFDFSKKPRLILTEYYDGNYYDYLQETNEYNDESIYNSLIQIFISLIHFYSKTDNKKYIIKTENIFYKSLNPEIQESFLYKINKKQYILKNLGHLFVIFNYDLEVNDSLDSNVYSSFLNILQNGIYKRYLYNGYNDLIVQLIQEIISRNHEIKYSTILNIFNLNVKSFREIYND</sequence>
<proteinExistence type="predicted"/>
<name>A0A6C0CFF4_9ZZZZ</name>